<feature type="domain" description="Beta-mannosidase Ig-fold" evidence="13">
    <location>
        <begin position="811"/>
        <end position="880"/>
    </location>
</feature>
<keyword evidence="9" id="KW-0326">Glycosidase</keyword>
<dbReference type="FunFam" id="3.20.20.80:FF:000050">
    <property type="entry name" value="Beta-mannosidase B"/>
    <property type="match status" value="1"/>
</dbReference>
<dbReference type="GO" id="GO:0005975">
    <property type="term" value="P:carbohydrate metabolic process"/>
    <property type="evidence" value="ECO:0007669"/>
    <property type="project" value="InterPro"/>
</dbReference>
<dbReference type="Pfam" id="PF17753">
    <property type="entry name" value="Ig_mannosidase"/>
    <property type="match status" value="1"/>
</dbReference>
<evidence type="ECO:0000256" key="2">
    <source>
        <dbReference type="ARBA" id="ARBA00004371"/>
    </source>
</evidence>
<dbReference type="Gene3D" id="3.20.20.80">
    <property type="entry name" value="Glycosidases"/>
    <property type="match status" value="1"/>
</dbReference>
<evidence type="ECO:0000256" key="11">
    <source>
        <dbReference type="SAM" id="SignalP"/>
    </source>
</evidence>
<dbReference type="InterPro" id="IPR041625">
    <property type="entry name" value="Beta-mannosidase_Ig"/>
</dbReference>
<dbReference type="InterPro" id="IPR008979">
    <property type="entry name" value="Galactose-bd-like_sf"/>
</dbReference>
<evidence type="ECO:0000256" key="8">
    <source>
        <dbReference type="ARBA" id="ARBA00023228"/>
    </source>
</evidence>
<dbReference type="Gene3D" id="2.60.120.260">
    <property type="entry name" value="Galactose-binding domain-like"/>
    <property type="match status" value="1"/>
</dbReference>
<evidence type="ECO:0000259" key="13">
    <source>
        <dbReference type="Pfam" id="PF17753"/>
    </source>
</evidence>
<dbReference type="SUPFAM" id="SSF49785">
    <property type="entry name" value="Galactose-binding domain-like"/>
    <property type="match status" value="1"/>
</dbReference>
<dbReference type="SUPFAM" id="SSF51445">
    <property type="entry name" value="(Trans)glycosidases"/>
    <property type="match status" value="1"/>
</dbReference>
<dbReference type="EMBL" id="JALNTZ010000009">
    <property type="protein sequence ID" value="KAJ3641355.1"/>
    <property type="molecule type" value="Genomic_DNA"/>
</dbReference>
<dbReference type="InterPro" id="IPR006102">
    <property type="entry name" value="Ig-like_GH2"/>
</dbReference>
<evidence type="ECO:0000256" key="5">
    <source>
        <dbReference type="ARBA" id="ARBA00022729"/>
    </source>
</evidence>
<keyword evidence="7" id="KW-0325">Glycoprotein</keyword>
<reference evidence="15" key="1">
    <citation type="journal article" date="2023" name="G3 (Bethesda)">
        <title>Whole genome assemblies of Zophobas morio and Tenebrio molitor.</title>
        <authorList>
            <person name="Kaur S."/>
            <person name="Stinson S.A."/>
            <person name="diCenzo G.C."/>
        </authorList>
    </citation>
    <scope>NUCLEOTIDE SEQUENCE</scope>
    <source>
        <strain evidence="15">QUZm001</strain>
    </source>
</reference>
<sequence length="883" mass="100860">MLIWWIVFKSLKIFTVDGALIQNLGGQWLLNENNQTTKSILGLVNLTATVPGGIYTDLMNNRIIGDILYGKNDTATRWVAKTDWTYKRNFLVDENLRSYAVTNIVFEGLDTFARVLINDMEVGRSENMFVRYIFDVKQLLQVGYNEVEVRFASPVKIGNILAERQTYPLPFGCPPSVKYHGECNVNQMRKMQASFTWDYAPAFPSMGIWQDVYLEAFNSSVVRYLVVDNEETTNGWILQVSTYLSAKKRQNVSGKLKYKLNLDTSSITKVVVVDTRAESDEVRIDFTFALPKGVVRKWWPRGYGEQKLYNLSVSFHSGAEISSKSVRVGFRTVKLIQEPVGSGLSFYFKVNNLPIFAKGANLVPAHILPEKINDPTVLSKLLESSHICNMNMLRVSGTGFYQPDYFYERADELGILIWQDFMFAFSTYPTHPEYLDNVRNEVRHQVKRLHGHASVVIWAGNSENELAFAKNWWGTKKNEDRYKKDYVRLFINTIRSELFKLAKNTLYVTTSPTNGGESDFSLDPLDPAFGTIHFYNYYGSNSFQTGSYPLSRFLLELGYQSFPDMDAWRTVTDSVTELHPDSFLVYYRQHQVFGTLLIKQLLNYHFDLKTWGGDYFERFIFCSQINQAVSIKCAVEYYRTYMKRVNAQGLGNTMGVIFWSLNDVWVAPTWSSIDFTGKWKMLHYYAKDFFASTIITGYVDNDKVYVYVVTEDVQWLNETGAAAAEISVFRWTSFVPVSSTTINVSLAYGNPVCVLEGGLDKSLGCSRTDCFLYLTLRRGREVVAPHNFILPTSLRFSALEQTRVEILEIKEADGGGRNFEVRVWASGVSLFVWLDSHKVRGRFSENGFLQVSAVKSVTFLAEEDVIVADLETNLTVTHLNCNT</sequence>
<dbReference type="GO" id="GO:0006516">
    <property type="term" value="P:glycoprotein catabolic process"/>
    <property type="evidence" value="ECO:0007669"/>
    <property type="project" value="TreeGrafter"/>
</dbReference>
<keyword evidence="8" id="KW-0458">Lysosome</keyword>
<evidence type="ECO:0000256" key="6">
    <source>
        <dbReference type="ARBA" id="ARBA00022801"/>
    </source>
</evidence>
<evidence type="ECO:0000256" key="10">
    <source>
        <dbReference type="ARBA" id="ARBA00033445"/>
    </source>
</evidence>
<dbReference type="PANTHER" id="PTHR43730">
    <property type="entry name" value="BETA-MANNOSIDASE"/>
    <property type="match status" value="1"/>
</dbReference>
<proteinExistence type="inferred from homology"/>
<name>A0AA38HNX1_9CUCU</name>
<evidence type="ECO:0000256" key="4">
    <source>
        <dbReference type="ARBA" id="ARBA00012754"/>
    </source>
</evidence>
<evidence type="ECO:0000256" key="7">
    <source>
        <dbReference type="ARBA" id="ARBA00023180"/>
    </source>
</evidence>
<evidence type="ECO:0000259" key="12">
    <source>
        <dbReference type="Pfam" id="PF00703"/>
    </source>
</evidence>
<feature type="domain" description="Beta-mannosidase-like galactose-binding" evidence="14">
    <location>
        <begin position="31"/>
        <end position="210"/>
    </location>
</feature>
<feature type="domain" description="Glycoside hydrolase family 2 immunoglobulin-like beta-sandwich" evidence="12">
    <location>
        <begin position="233"/>
        <end position="331"/>
    </location>
</feature>
<evidence type="ECO:0000259" key="14">
    <source>
        <dbReference type="Pfam" id="PF22666"/>
    </source>
</evidence>
<comment type="catalytic activity">
    <reaction evidence="1">
        <text>Hydrolysis of terminal, non-reducing beta-D-mannose residues in beta-D-mannosides.</text>
        <dbReference type="EC" id="3.2.1.25"/>
    </reaction>
</comment>
<dbReference type="InterPro" id="IPR013783">
    <property type="entry name" value="Ig-like_fold"/>
</dbReference>
<comment type="caution">
    <text evidence="15">The sequence shown here is derived from an EMBL/GenBank/DDBJ whole genome shotgun (WGS) entry which is preliminary data.</text>
</comment>
<comment type="similarity">
    <text evidence="3">Belongs to the glycosyl hydrolase 2 family.</text>
</comment>
<dbReference type="GO" id="GO:0005764">
    <property type="term" value="C:lysosome"/>
    <property type="evidence" value="ECO:0007669"/>
    <property type="project" value="UniProtKB-SubCell"/>
</dbReference>
<evidence type="ECO:0000256" key="3">
    <source>
        <dbReference type="ARBA" id="ARBA00007401"/>
    </source>
</evidence>
<dbReference type="Gene3D" id="2.60.40.10">
    <property type="entry name" value="Immunoglobulins"/>
    <property type="match status" value="2"/>
</dbReference>
<evidence type="ECO:0000256" key="1">
    <source>
        <dbReference type="ARBA" id="ARBA00000829"/>
    </source>
</evidence>
<evidence type="ECO:0000313" key="15">
    <source>
        <dbReference type="EMBL" id="KAJ3641355.1"/>
    </source>
</evidence>
<evidence type="ECO:0000256" key="9">
    <source>
        <dbReference type="ARBA" id="ARBA00023295"/>
    </source>
</evidence>
<protein>
    <recommendedName>
        <fullName evidence="4">beta-mannosidase</fullName>
        <ecNumber evidence="4">3.2.1.25</ecNumber>
    </recommendedName>
    <alternativeName>
        <fullName evidence="10">Mannanase</fullName>
    </alternativeName>
</protein>
<keyword evidence="6" id="KW-0378">Hydrolase</keyword>
<dbReference type="InterPro" id="IPR054593">
    <property type="entry name" value="Beta-mannosidase-like_N2"/>
</dbReference>
<dbReference type="FunFam" id="2.60.120.260:FF:000060">
    <property type="entry name" value="Probable beta-mannosidase"/>
    <property type="match status" value="1"/>
</dbReference>
<dbReference type="Pfam" id="PF00703">
    <property type="entry name" value="Glyco_hydro_2"/>
    <property type="match status" value="1"/>
</dbReference>
<dbReference type="EC" id="3.2.1.25" evidence="4"/>
<dbReference type="InterPro" id="IPR050887">
    <property type="entry name" value="Beta-mannosidase_GH2"/>
</dbReference>
<gene>
    <name evidence="15" type="ORF">Zmor_027866</name>
</gene>
<dbReference type="InterPro" id="IPR017853">
    <property type="entry name" value="GH"/>
</dbReference>
<accession>A0AA38HNX1</accession>
<feature type="signal peptide" evidence="11">
    <location>
        <begin position="1"/>
        <end position="18"/>
    </location>
</feature>
<feature type="chain" id="PRO_5041296442" description="beta-mannosidase" evidence="11">
    <location>
        <begin position="19"/>
        <end position="883"/>
    </location>
</feature>
<dbReference type="PANTHER" id="PTHR43730:SF1">
    <property type="entry name" value="BETA-MANNOSIDASE"/>
    <property type="match status" value="1"/>
</dbReference>
<dbReference type="Proteomes" id="UP001168821">
    <property type="component" value="Unassembled WGS sequence"/>
</dbReference>
<keyword evidence="5 11" id="KW-0732">Signal</keyword>
<dbReference type="AlphaFoldDB" id="A0AA38HNX1"/>
<dbReference type="GO" id="GO:0004567">
    <property type="term" value="F:beta-mannosidase activity"/>
    <property type="evidence" value="ECO:0007669"/>
    <property type="project" value="UniProtKB-EC"/>
</dbReference>
<dbReference type="Pfam" id="PF22666">
    <property type="entry name" value="Glyco_hydro_2_N2"/>
    <property type="match status" value="1"/>
</dbReference>
<dbReference type="SUPFAM" id="SSF49303">
    <property type="entry name" value="beta-Galactosidase/glucuronidase domain"/>
    <property type="match status" value="1"/>
</dbReference>
<evidence type="ECO:0000313" key="16">
    <source>
        <dbReference type="Proteomes" id="UP001168821"/>
    </source>
</evidence>
<organism evidence="15 16">
    <name type="scientific">Zophobas morio</name>
    <dbReference type="NCBI Taxonomy" id="2755281"/>
    <lineage>
        <taxon>Eukaryota</taxon>
        <taxon>Metazoa</taxon>
        <taxon>Ecdysozoa</taxon>
        <taxon>Arthropoda</taxon>
        <taxon>Hexapoda</taxon>
        <taxon>Insecta</taxon>
        <taxon>Pterygota</taxon>
        <taxon>Neoptera</taxon>
        <taxon>Endopterygota</taxon>
        <taxon>Coleoptera</taxon>
        <taxon>Polyphaga</taxon>
        <taxon>Cucujiformia</taxon>
        <taxon>Tenebrionidae</taxon>
        <taxon>Zophobas</taxon>
    </lineage>
</organism>
<comment type="subcellular location">
    <subcellularLocation>
        <location evidence="2">Lysosome</location>
    </subcellularLocation>
</comment>
<dbReference type="InterPro" id="IPR036156">
    <property type="entry name" value="Beta-gal/glucu_dom_sf"/>
</dbReference>
<keyword evidence="16" id="KW-1185">Reference proteome</keyword>